<dbReference type="EMBL" id="DS114139">
    <property type="protein sequence ID" value="EAX90092.1"/>
    <property type="molecule type" value="Genomic_DNA"/>
</dbReference>
<evidence type="ECO:0000313" key="3">
    <source>
        <dbReference type="Proteomes" id="UP000001542"/>
    </source>
</evidence>
<feature type="transmembrane region" description="Helical" evidence="1">
    <location>
        <begin position="311"/>
        <end position="328"/>
    </location>
</feature>
<keyword evidence="1" id="KW-0472">Membrane</keyword>
<dbReference type="OrthoDB" id="10505499at2759"/>
<dbReference type="Proteomes" id="UP000001542">
    <property type="component" value="Unassembled WGS sequence"/>
</dbReference>
<gene>
    <name evidence="2" type="ORF">TVAG_396490</name>
</gene>
<evidence type="ECO:0008006" key="4">
    <source>
        <dbReference type="Google" id="ProtNLM"/>
    </source>
</evidence>
<accession>A2FYC8</accession>
<dbReference type="AlphaFoldDB" id="A2FYC8"/>
<dbReference type="VEuPathDB" id="TrichDB:TVAGG3_1080280"/>
<dbReference type="Gene3D" id="2.30.29.30">
    <property type="entry name" value="Pleckstrin-homology domain (PH domain)/Phosphotyrosine-binding domain (PTB)"/>
    <property type="match status" value="1"/>
</dbReference>
<feature type="transmembrane region" description="Helical" evidence="1">
    <location>
        <begin position="334"/>
        <end position="350"/>
    </location>
</feature>
<evidence type="ECO:0000256" key="1">
    <source>
        <dbReference type="SAM" id="Phobius"/>
    </source>
</evidence>
<reference evidence="2" key="2">
    <citation type="journal article" date="2007" name="Science">
        <title>Draft genome sequence of the sexually transmitted pathogen Trichomonas vaginalis.</title>
        <authorList>
            <person name="Carlton J.M."/>
            <person name="Hirt R.P."/>
            <person name="Silva J.C."/>
            <person name="Delcher A.L."/>
            <person name="Schatz M."/>
            <person name="Zhao Q."/>
            <person name="Wortman J.R."/>
            <person name="Bidwell S.L."/>
            <person name="Alsmark U.C.M."/>
            <person name="Besteiro S."/>
            <person name="Sicheritz-Ponten T."/>
            <person name="Noel C.J."/>
            <person name="Dacks J.B."/>
            <person name="Foster P.G."/>
            <person name="Simillion C."/>
            <person name="Van de Peer Y."/>
            <person name="Miranda-Saavedra D."/>
            <person name="Barton G.J."/>
            <person name="Westrop G.D."/>
            <person name="Mueller S."/>
            <person name="Dessi D."/>
            <person name="Fiori P.L."/>
            <person name="Ren Q."/>
            <person name="Paulsen I."/>
            <person name="Zhang H."/>
            <person name="Bastida-Corcuera F.D."/>
            <person name="Simoes-Barbosa A."/>
            <person name="Brown M.T."/>
            <person name="Hayes R.D."/>
            <person name="Mukherjee M."/>
            <person name="Okumura C.Y."/>
            <person name="Schneider R."/>
            <person name="Smith A.J."/>
            <person name="Vanacova S."/>
            <person name="Villalvazo M."/>
            <person name="Haas B.J."/>
            <person name="Pertea M."/>
            <person name="Feldblyum T.V."/>
            <person name="Utterback T.R."/>
            <person name="Shu C.L."/>
            <person name="Osoegawa K."/>
            <person name="de Jong P.J."/>
            <person name="Hrdy I."/>
            <person name="Horvathova L."/>
            <person name="Zubacova Z."/>
            <person name="Dolezal P."/>
            <person name="Malik S.B."/>
            <person name="Logsdon J.M. Jr."/>
            <person name="Henze K."/>
            <person name="Gupta A."/>
            <person name="Wang C.C."/>
            <person name="Dunne R.L."/>
            <person name="Upcroft J.A."/>
            <person name="Upcroft P."/>
            <person name="White O."/>
            <person name="Salzberg S.L."/>
            <person name="Tang P."/>
            <person name="Chiu C.-H."/>
            <person name="Lee Y.-S."/>
            <person name="Embley T.M."/>
            <person name="Coombs G.H."/>
            <person name="Mottram J.C."/>
            <person name="Tachezy J."/>
            <person name="Fraser-Liggett C.M."/>
            <person name="Johnson P.J."/>
        </authorList>
    </citation>
    <scope>NUCLEOTIDE SEQUENCE [LARGE SCALE GENOMIC DNA]</scope>
    <source>
        <strain evidence="2">G3</strain>
    </source>
</reference>
<name>A2FYC8_TRIV3</name>
<evidence type="ECO:0000313" key="2">
    <source>
        <dbReference type="EMBL" id="EAX90092.1"/>
    </source>
</evidence>
<dbReference type="KEGG" id="tva:75685804"/>
<dbReference type="InParanoid" id="A2FYC8"/>
<keyword evidence="1" id="KW-0812">Transmembrane</keyword>
<organism evidence="2 3">
    <name type="scientific">Trichomonas vaginalis (strain ATCC PRA-98 / G3)</name>
    <dbReference type="NCBI Taxonomy" id="412133"/>
    <lineage>
        <taxon>Eukaryota</taxon>
        <taxon>Metamonada</taxon>
        <taxon>Parabasalia</taxon>
        <taxon>Trichomonadida</taxon>
        <taxon>Trichomonadidae</taxon>
        <taxon>Trichomonas</taxon>
    </lineage>
</organism>
<dbReference type="InterPro" id="IPR011993">
    <property type="entry name" value="PH-like_dom_sf"/>
</dbReference>
<keyword evidence="3" id="KW-1185">Reference proteome</keyword>
<dbReference type="RefSeq" id="XP_001303022.1">
    <property type="nucleotide sequence ID" value="XM_001303021.1"/>
</dbReference>
<proteinExistence type="predicted"/>
<keyword evidence="1" id="KW-1133">Transmembrane helix</keyword>
<dbReference type="VEuPathDB" id="TrichDB:TVAG_396490"/>
<sequence length="351" mass="41228">MSEIAELADFTKKNVIHQTNYENVIYKTTCTIFGEKNSVQGECQFTHSKLMFVPKASKNMWLALIPWQGILKMTQATRRSLEKGVQLQLQNEKTIMITQMKDRDIFWSYVLLLTDAVKSEKPSFGLIHRDETEVMRKLTLLRAPHTYEEQIPGNIADIMKLVKSSELWSEFFKVCECSDVVIGKWNKTKDGISRLIQFKQPLFQSVLVQSTYTLMKSGDTFTLELFMSYSRSALQGFLHIPVQFYFKKTDKDIMFRYAYSLDWIKETWDREFIEAAVARHIKMVYFFIKSKITNTEFKEGLFEGQWRKHQSYVIVILTLIISILIVIFSPKKINWYNVLAGFVALFFYFIL</sequence>
<reference evidence="2" key="1">
    <citation type="submission" date="2006-10" db="EMBL/GenBank/DDBJ databases">
        <authorList>
            <person name="Amadeo P."/>
            <person name="Zhao Q."/>
            <person name="Wortman J."/>
            <person name="Fraser-Liggett C."/>
            <person name="Carlton J."/>
        </authorList>
    </citation>
    <scope>NUCLEOTIDE SEQUENCE</scope>
    <source>
        <strain evidence="2">G3</strain>
    </source>
</reference>
<protein>
    <recommendedName>
        <fullName evidence="4">VASt domain-containing protein</fullName>
    </recommendedName>
</protein>